<evidence type="ECO:0008006" key="4">
    <source>
        <dbReference type="Google" id="ProtNLM"/>
    </source>
</evidence>
<comment type="caution">
    <text evidence="2">The sequence shown here is derived from an EMBL/GenBank/DDBJ whole genome shotgun (WGS) entry which is preliminary data.</text>
</comment>
<gene>
    <name evidence="2" type="ORF">A3C92_03520</name>
</gene>
<dbReference type="InterPro" id="IPR035093">
    <property type="entry name" value="RelE/ParE_toxin_dom_sf"/>
</dbReference>
<sequence>MNSGKNWVLQIDDAAYRFPKRILRKDAERLLSVIRDLPEDPFRGDIKKMKGEQNVWRRRIGDYRIHYELIAEEKIVHIFLVERRTSHSY</sequence>
<reference evidence="2 3" key="1">
    <citation type="journal article" date="2016" name="Nat. Commun.">
        <title>Thousands of microbial genomes shed light on interconnected biogeochemical processes in an aquifer system.</title>
        <authorList>
            <person name="Anantharaman K."/>
            <person name="Brown C.T."/>
            <person name="Hug L.A."/>
            <person name="Sharon I."/>
            <person name="Castelle C.J."/>
            <person name="Probst A.J."/>
            <person name="Thomas B.C."/>
            <person name="Singh A."/>
            <person name="Wilkins M.J."/>
            <person name="Karaoz U."/>
            <person name="Brodie E.L."/>
            <person name="Williams K.H."/>
            <person name="Hubbard S.S."/>
            <person name="Banfield J.F."/>
        </authorList>
    </citation>
    <scope>NUCLEOTIDE SEQUENCE [LARGE SCALE GENOMIC DNA]</scope>
</reference>
<keyword evidence="1" id="KW-1277">Toxin-antitoxin system</keyword>
<evidence type="ECO:0000256" key="1">
    <source>
        <dbReference type="ARBA" id="ARBA00022649"/>
    </source>
</evidence>
<evidence type="ECO:0000313" key="3">
    <source>
        <dbReference type="Proteomes" id="UP000177177"/>
    </source>
</evidence>
<organism evidence="2 3">
    <name type="scientific">Candidatus Sungbacteria bacterium RIFCSPHIGHO2_02_FULL_53_17</name>
    <dbReference type="NCBI Taxonomy" id="1802275"/>
    <lineage>
        <taxon>Bacteria</taxon>
        <taxon>Candidatus Sungiibacteriota</taxon>
    </lineage>
</organism>
<dbReference type="EMBL" id="MHQN01000017">
    <property type="protein sequence ID" value="OHA03520.1"/>
    <property type="molecule type" value="Genomic_DNA"/>
</dbReference>
<dbReference type="InterPro" id="IPR007712">
    <property type="entry name" value="RelE/ParE_toxin"/>
</dbReference>
<name>A0A1G2KVU5_9BACT</name>
<protein>
    <recommendedName>
        <fullName evidence="4">Addiction module toxin RelE</fullName>
    </recommendedName>
</protein>
<dbReference type="Proteomes" id="UP000177177">
    <property type="component" value="Unassembled WGS sequence"/>
</dbReference>
<proteinExistence type="predicted"/>
<accession>A0A1G2KVU5</accession>
<evidence type="ECO:0000313" key="2">
    <source>
        <dbReference type="EMBL" id="OHA03520.1"/>
    </source>
</evidence>
<dbReference type="Gene3D" id="3.30.2310.20">
    <property type="entry name" value="RelE-like"/>
    <property type="match status" value="1"/>
</dbReference>
<dbReference type="SUPFAM" id="SSF143011">
    <property type="entry name" value="RelE-like"/>
    <property type="match status" value="1"/>
</dbReference>
<dbReference type="Pfam" id="PF05016">
    <property type="entry name" value="ParE_toxin"/>
    <property type="match status" value="1"/>
</dbReference>
<dbReference type="AlphaFoldDB" id="A0A1G2KVU5"/>